<dbReference type="AlphaFoldDB" id="A0AAD1KDA0"/>
<protein>
    <submittedName>
        <fullName evidence="1">Uncharacterized protein</fullName>
    </submittedName>
</protein>
<evidence type="ECO:0000313" key="1">
    <source>
        <dbReference type="EMBL" id="BCV46391.1"/>
    </source>
</evidence>
<evidence type="ECO:0000313" key="2">
    <source>
        <dbReference type="Proteomes" id="UP000825078"/>
    </source>
</evidence>
<gene>
    <name evidence="1" type="ORF">TUM17379_34090</name>
</gene>
<sequence length="74" mass="8526">MPVSIDGVDCYWTSLWRDRACPGAEGESAGLGRRETLRQKDRGEDDCTALPLVIFRFWPLLPRFRSHFFSSSVY</sequence>
<proteinExistence type="predicted"/>
<reference evidence="1" key="1">
    <citation type="submission" date="2021-05" db="EMBL/GenBank/DDBJ databases">
        <title>Molecular characterization for Shewanella algae harboring chromosomal blaOXA-55-like strains isolated from clinical and environment sample.</title>
        <authorList>
            <person name="Ohama Y."/>
            <person name="Aoki K."/>
            <person name="Harada S."/>
            <person name="Moriya K."/>
            <person name="Ishii Y."/>
            <person name="Tateda K."/>
        </authorList>
    </citation>
    <scope>NUCLEOTIDE SEQUENCE</scope>
    <source>
        <strain evidence="1">TUM17379</strain>
    </source>
</reference>
<dbReference type="EMBL" id="AP024613">
    <property type="protein sequence ID" value="BCV46391.1"/>
    <property type="molecule type" value="Genomic_DNA"/>
</dbReference>
<accession>A0AAD1KDA0</accession>
<dbReference type="Proteomes" id="UP000825078">
    <property type="component" value="Chromosome"/>
</dbReference>
<name>A0AAD1KDA0_9GAMM</name>
<organism evidence="1 2">
    <name type="scientific">Shewanella algae</name>
    <dbReference type="NCBI Taxonomy" id="38313"/>
    <lineage>
        <taxon>Bacteria</taxon>
        <taxon>Pseudomonadati</taxon>
        <taxon>Pseudomonadota</taxon>
        <taxon>Gammaproteobacteria</taxon>
        <taxon>Alteromonadales</taxon>
        <taxon>Shewanellaceae</taxon>
        <taxon>Shewanella</taxon>
    </lineage>
</organism>